<accession>A0A1U7N2D4</accession>
<name>A0A1U7N2D4_9CYAN</name>
<dbReference type="PANTHER" id="PTHR36113">
    <property type="entry name" value="LYASE, PUTATIVE-RELATED-RELATED"/>
    <property type="match status" value="1"/>
</dbReference>
<dbReference type="InterPro" id="IPR037523">
    <property type="entry name" value="VOC_core"/>
</dbReference>
<dbReference type="RefSeq" id="WP_075900013.1">
    <property type="nucleotide sequence ID" value="NZ_MKZS01000001.1"/>
</dbReference>
<protein>
    <recommendedName>
        <fullName evidence="1">VOC domain-containing protein</fullName>
    </recommendedName>
</protein>
<sequence>MGIKSFLHVKLDILDIEESLNFYCGYFNLKPICRYEIDNGAIIQLSTTGTPPGIELWYDKTYQDLPETRIHIAFEVDNVVSFTEELRSQGVEIVKDPFEIGHEVISFIRDPNGYLIELNQDKKS</sequence>
<gene>
    <name evidence="2" type="ORF">BJP37_14685</name>
</gene>
<reference evidence="2 3" key="1">
    <citation type="submission" date="2016-10" db="EMBL/GenBank/DDBJ databases">
        <title>Comparative genomics uncovers the prolific and rare metabolic potential of the cyanobacterial genus Moorea.</title>
        <authorList>
            <person name="Leao T."/>
            <person name="Castelao G."/>
            <person name="Korobeynikov A."/>
            <person name="Monroe E.A."/>
            <person name="Podell S."/>
            <person name="Glukhov E."/>
            <person name="Allen E."/>
            <person name="Gerwick W.H."/>
            <person name="Gerwick L."/>
        </authorList>
    </citation>
    <scope>NUCLEOTIDE SEQUENCE [LARGE SCALE GENOMIC DNA]</scope>
    <source>
        <strain evidence="2 3">PNG5-198</strain>
    </source>
</reference>
<dbReference type="InterPro" id="IPR004360">
    <property type="entry name" value="Glyas_Fos-R_dOase_dom"/>
</dbReference>
<dbReference type="InterPro" id="IPR051332">
    <property type="entry name" value="Fosfomycin_Res_Enzymes"/>
</dbReference>
<evidence type="ECO:0000259" key="1">
    <source>
        <dbReference type="PROSITE" id="PS51819"/>
    </source>
</evidence>
<comment type="caution">
    <text evidence="2">The sequence shown here is derived from an EMBL/GenBank/DDBJ whole genome shotgun (WGS) entry which is preliminary data.</text>
</comment>
<proteinExistence type="predicted"/>
<dbReference type="InterPro" id="IPR029068">
    <property type="entry name" value="Glyas_Bleomycin-R_OHBP_Dase"/>
</dbReference>
<keyword evidence="3" id="KW-1185">Reference proteome</keyword>
<evidence type="ECO:0000313" key="2">
    <source>
        <dbReference type="EMBL" id="OLT60086.1"/>
    </source>
</evidence>
<feature type="domain" description="VOC" evidence="1">
    <location>
        <begin position="5"/>
        <end position="121"/>
    </location>
</feature>
<dbReference type="AlphaFoldDB" id="A0A1U7N2D4"/>
<dbReference type="Proteomes" id="UP000186657">
    <property type="component" value="Unassembled WGS sequence"/>
</dbReference>
<dbReference type="SUPFAM" id="SSF54593">
    <property type="entry name" value="Glyoxalase/Bleomycin resistance protein/Dihydroxybiphenyl dioxygenase"/>
    <property type="match status" value="1"/>
</dbReference>
<dbReference type="Gene3D" id="3.10.180.10">
    <property type="entry name" value="2,3-Dihydroxybiphenyl 1,2-Dioxygenase, domain 1"/>
    <property type="match status" value="1"/>
</dbReference>
<evidence type="ECO:0000313" key="3">
    <source>
        <dbReference type="Proteomes" id="UP000186657"/>
    </source>
</evidence>
<dbReference type="Pfam" id="PF00903">
    <property type="entry name" value="Glyoxalase"/>
    <property type="match status" value="1"/>
</dbReference>
<dbReference type="EMBL" id="MKZS01000001">
    <property type="protein sequence ID" value="OLT60086.1"/>
    <property type="molecule type" value="Genomic_DNA"/>
</dbReference>
<dbReference type="PROSITE" id="PS51819">
    <property type="entry name" value="VOC"/>
    <property type="match status" value="1"/>
</dbReference>
<dbReference type="PANTHER" id="PTHR36113:SF1">
    <property type="entry name" value="GLYOXALASE_BLEOMYCIN RESISTANCE PROTEIN_DIOXYGENASE"/>
    <property type="match status" value="1"/>
</dbReference>
<organism evidence="2 3">
    <name type="scientific">Moorena bouillonii PNG</name>
    <dbReference type="NCBI Taxonomy" id="568701"/>
    <lineage>
        <taxon>Bacteria</taxon>
        <taxon>Bacillati</taxon>
        <taxon>Cyanobacteriota</taxon>
        <taxon>Cyanophyceae</taxon>
        <taxon>Coleofasciculales</taxon>
        <taxon>Coleofasciculaceae</taxon>
        <taxon>Moorena</taxon>
    </lineage>
</organism>